<accession>S4XFZ7</accession>
<organism evidence="5 6">
    <name type="scientific">Corynebacterium terpenotabidum Y-11</name>
    <dbReference type="NCBI Taxonomy" id="1200352"/>
    <lineage>
        <taxon>Bacteria</taxon>
        <taxon>Bacillati</taxon>
        <taxon>Actinomycetota</taxon>
        <taxon>Actinomycetes</taxon>
        <taxon>Mycobacteriales</taxon>
        <taxon>Corynebacteriaceae</taxon>
        <taxon>Corynebacterium</taxon>
    </lineage>
</organism>
<protein>
    <submittedName>
        <fullName evidence="5">N-acetylmuramoyl-L-alanine amidase</fullName>
    </submittedName>
</protein>
<dbReference type="STRING" id="1200352.A606_09075"/>
<feature type="domain" description="MurNAc-LAA" evidence="4">
    <location>
        <begin position="164"/>
        <end position="285"/>
    </location>
</feature>
<dbReference type="CDD" id="cd02696">
    <property type="entry name" value="MurNAc-LAA"/>
    <property type="match status" value="1"/>
</dbReference>
<evidence type="ECO:0000313" key="6">
    <source>
        <dbReference type="Proteomes" id="UP000014809"/>
    </source>
</evidence>
<dbReference type="InterPro" id="IPR002508">
    <property type="entry name" value="MurNAc-LAA_cat"/>
</dbReference>
<keyword evidence="3" id="KW-0732">Signal</keyword>
<dbReference type="SUPFAM" id="SSF53187">
    <property type="entry name" value="Zn-dependent exopeptidases"/>
    <property type="match status" value="1"/>
</dbReference>
<feature type="region of interest" description="Disordered" evidence="2">
    <location>
        <begin position="29"/>
        <end position="74"/>
    </location>
</feature>
<evidence type="ECO:0000256" key="3">
    <source>
        <dbReference type="SAM" id="SignalP"/>
    </source>
</evidence>
<dbReference type="Gene3D" id="3.40.630.40">
    <property type="entry name" value="Zn-dependent exopeptidases"/>
    <property type="match status" value="1"/>
</dbReference>
<dbReference type="PROSITE" id="PS51257">
    <property type="entry name" value="PROKAR_LIPOPROTEIN"/>
    <property type="match status" value="1"/>
</dbReference>
<dbReference type="Pfam" id="PF01520">
    <property type="entry name" value="Amidase_3"/>
    <property type="match status" value="1"/>
</dbReference>
<dbReference type="Proteomes" id="UP000014809">
    <property type="component" value="Chromosome"/>
</dbReference>
<dbReference type="HOGENOM" id="CLU_014322_12_0_11"/>
<dbReference type="EMBL" id="CP003696">
    <property type="protein sequence ID" value="AGP31456.1"/>
    <property type="molecule type" value="Genomic_DNA"/>
</dbReference>
<feature type="signal peptide" evidence="3">
    <location>
        <begin position="1"/>
        <end position="20"/>
    </location>
</feature>
<keyword evidence="1" id="KW-0378">Hydrolase</keyword>
<dbReference type="InterPro" id="IPR050695">
    <property type="entry name" value="N-acetylmuramoyl_amidase_3"/>
</dbReference>
<dbReference type="eggNOG" id="COG0860">
    <property type="taxonomic scope" value="Bacteria"/>
</dbReference>
<gene>
    <name evidence="5" type="ORF">A606_09075</name>
</gene>
<evidence type="ECO:0000256" key="1">
    <source>
        <dbReference type="ARBA" id="ARBA00022801"/>
    </source>
</evidence>
<dbReference type="AlphaFoldDB" id="S4XFZ7"/>
<sequence length="289" mass="29788">MHRRRILMTLTAALTATALASCTIGDAEDTASTASPVTGVQTGAASPTDTLPDPTTAQLKDSEDRSGTADTTTGDLTALAGRTIYIDPGHAGTAPPADLTAIDGRGGTKACNTSGTASDAGWPEHTFTWEISQQLKTILEEAGATVLLTRADDVNRADCIDERAYKENASAADAVVSLHADGSGTGNTGFHISAIADPLPDNLPTESADLATSVRDAMVAAGLPTSNYLGTDGLYPRSDLTGLNLSSKPKILIEFGNMRDLSDLAQLESADGRKVRAQAVAQGLADFLS</sequence>
<feature type="compositionally biased region" description="Polar residues" evidence="2">
    <location>
        <begin position="30"/>
        <end position="59"/>
    </location>
</feature>
<name>S4XFZ7_9CORY</name>
<dbReference type="GO" id="GO:0030288">
    <property type="term" value="C:outer membrane-bounded periplasmic space"/>
    <property type="evidence" value="ECO:0007669"/>
    <property type="project" value="TreeGrafter"/>
</dbReference>
<keyword evidence="6" id="KW-1185">Reference proteome</keyword>
<dbReference type="SMART" id="SM00646">
    <property type="entry name" value="Ami_3"/>
    <property type="match status" value="1"/>
</dbReference>
<dbReference type="PATRIC" id="fig|1200352.3.peg.1845"/>
<proteinExistence type="predicted"/>
<dbReference type="PANTHER" id="PTHR30404:SF0">
    <property type="entry name" value="N-ACETYLMURAMOYL-L-ALANINE AMIDASE AMIC"/>
    <property type="match status" value="1"/>
</dbReference>
<evidence type="ECO:0000313" key="5">
    <source>
        <dbReference type="EMBL" id="AGP31456.1"/>
    </source>
</evidence>
<dbReference type="KEGG" id="cter:A606_09075"/>
<dbReference type="GO" id="GO:0008745">
    <property type="term" value="F:N-acetylmuramoyl-L-alanine amidase activity"/>
    <property type="evidence" value="ECO:0007669"/>
    <property type="project" value="InterPro"/>
</dbReference>
<evidence type="ECO:0000259" key="4">
    <source>
        <dbReference type="SMART" id="SM00646"/>
    </source>
</evidence>
<reference evidence="5 6" key="1">
    <citation type="submission" date="2012-06" db="EMBL/GenBank/DDBJ databases">
        <title>Complete genome sequence of Corynebacterium terpenotabidum Y-11 (=DSM 44721).</title>
        <authorList>
            <person name="Ruckert C."/>
            <person name="Albersmeier A."/>
            <person name="Al-Dilaimi A."/>
            <person name="Szczepanowski R."/>
            <person name="Kalinowski J."/>
        </authorList>
    </citation>
    <scope>NUCLEOTIDE SEQUENCE [LARGE SCALE GENOMIC DNA]</scope>
    <source>
        <strain evidence="5 6">Y-11</strain>
    </source>
</reference>
<dbReference type="PANTHER" id="PTHR30404">
    <property type="entry name" value="N-ACETYLMURAMOYL-L-ALANINE AMIDASE"/>
    <property type="match status" value="1"/>
</dbReference>
<dbReference type="GO" id="GO:0009253">
    <property type="term" value="P:peptidoglycan catabolic process"/>
    <property type="evidence" value="ECO:0007669"/>
    <property type="project" value="InterPro"/>
</dbReference>
<feature type="chain" id="PRO_5038520471" evidence="3">
    <location>
        <begin position="21"/>
        <end position="289"/>
    </location>
</feature>
<evidence type="ECO:0000256" key="2">
    <source>
        <dbReference type="SAM" id="MobiDB-lite"/>
    </source>
</evidence>
<dbReference type="RefSeq" id="WP_020441812.1">
    <property type="nucleotide sequence ID" value="NC_021663.1"/>
</dbReference>